<dbReference type="OrthoDB" id="5977743at2759"/>
<gene>
    <name evidence="10" type="ORF">KIPB_009431</name>
</gene>
<name>A0A9K3D3L4_9EUKA</name>
<feature type="non-terminal residue" evidence="10">
    <location>
        <position position="1"/>
    </location>
</feature>
<keyword evidence="6 7" id="KW-0012">Acyltransferase</keyword>
<evidence type="ECO:0000256" key="6">
    <source>
        <dbReference type="ARBA" id="ARBA00023315"/>
    </source>
</evidence>
<dbReference type="InterPro" id="IPR039859">
    <property type="entry name" value="PFA4/ZDH16/20/ERF2-like"/>
</dbReference>
<dbReference type="Proteomes" id="UP000265618">
    <property type="component" value="Unassembled WGS sequence"/>
</dbReference>
<comment type="caution">
    <text evidence="10">The sequence shown here is derived from an EMBL/GenBank/DDBJ whole genome shotgun (WGS) entry which is preliminary data.</text>
</comment>
<comment type="domain">
    <text evidence="7">The DHHC domain is required for palmitoyltransferase activity.</text>
</comment>
<evidence type="ECO:0000313" key="10">
    <source>
        <dbReference type="EMBL" id="GIQ87397.1"/>
    </source>
</evidence>
<reference evidence="10 11" key="1">
    <citation type="journal article" date="2018" name="PLoS ONE">
        <title>The draft genome of Kipferlia bialata reveals reductive genome evolution in fornicate parasites.</title>
        <authorList>
            <person name="Tanifuji G."/>
            <person name="Takabayashi S."/>
            <person name="Kume K."/>
            <person name="Takagi M."/>
            <person name="Nakayama T."/>
            <person name="Kamikawa R."/>
            <person name="Inagaki Y."/>
            <person name="Hashimoto T."/>
        </authorList>
    </citation>
    <scope>NUCLEOTIDE SEQUENCE [LARGE SCALE GENOMIC DNA]</scope>
    <source>
        <strain evidence="10">NY0173</strain>
    </source>
</reference>
<organism evidence="10 11">
    <name type="scientific">Kipferlia bialata</name>
    <dbReference type="NCBI Taxonomy" id="797122"/>
    <lineage>
        <taxon>Eukaryota</taxon>
        <taxon>Metamonada</taxon>
        <taxon>Carpediemonas-like organisms</taxon>
        <taxon>Kipferlia</taxon>
    </lineage>
</organism>
<keyword evidence="2 7" id="KW-0808">Transferase</keyword>
<evidence type="ECO:0000256" key="1">
    <source>
        <dbReference type="ARBA" id="ARBA00004141"/>
    </source>
</evidence>
<evidence type="ECO:0000256" key="5">
    <source>
        <dbReference type="ARBA" id="ARBA00023136"/>
    </source>
</evidence>
<evidence type="ECO:0000256" key="2">
    <source>
        <dbReference type="ARBA" id="ARBA00022679"/>
    </source>
</evidence>
<feature type="region of interest" description="Disordered" evidence="8">
    <location>
        <begin position="107"/>
        <end position="143"/>
    </location>
</feature>
<feature type="domain" description="Palmitoyltransferase DHHC" evidence="9">
    <location>
        <begin position="165"/>
        <end position="228"/>
    </location>
</feature>
<sequence length="231" mass="26017">MTKERNMFTVVFFYLLFGCSLACTTVSLVLPWKAIVSIDEDGPVFATFPPLIIGDRRVVHPGLGVVILLCYTAVFVFFVLSCTIDPGTITPDNHPFPDERICYPDVQQEKEKKTSRHGRRERPGKKAKKKAAPAPATKTETEIQTVGDRDTIEFLRHDGILYPHPKECRTCKFIRPARSKHCAMCNRCVTELDHHCIWLNSDVGPGNRFFFLGFLLSLCFGMSAIGYTSAK</sequence>
<feature type="transmembrane region" description="Helical" evidence="7">
    <location>
        <begin position="58"/>
        <end position="80"/>
    </location>
</feature>
<keyword evidence="3 7" id="KW-0812">Transmembrane</keyword>
<evidence type="ECO:0000259" key="9">
    <source>
        <dbReference type="Pfam" id="PF01529"/>
    </source>
</evidence>
<feature type="compositionally biased region" description="Basic residues" evidence="8">
    <location>
        <begin position="113"/>
        <end position="131"/>
    </location>
</feature>
<dbReference type="GO" id="GO:0016020">
    <property type="term" value="C:membrane"/>
    <property type="evidence" value="ECO:0007669"/>
    <property type="project" value="UniProtKB-SubCell"/>
</dbReference>
<accession>A0A9K3D3L4</accession>
<proteinExistence type="inferred from homology"/>
<evidence type="ECO:0000256" key="3">
    <source>
        <dbReference type="ARBA" id="ARBA00022692"/>
    </source>
</evidence>
<dbReference type="Pfam" id="PF01529">
    <property type="entry name" value="DHHC"/>
    <property type="match status" value="1"/>
</dbReference>
<dbReference type="PANTHER" id="PTHR22883">
    <property type="entry name" value="ZINC FINGER DHHC DOMAIN CONTAINING PROTEIN"/>
    <property type="match status" value="1"/>
</dbReference>
<dbReference type="PROSITE" id="PS50216">
    <property type="entry name" value="DHHC"/>
    <property type="match status" value="1"/>
</dbReference>
<dbReference type="EMBL" id="BDIP01003204">
    <property type="protein sequence ID" value="GIQ87397.1"/>
    <property type="molecule type" value="Genomic_DNA"/>
</dbReference>
<keyword evidence="5 7" id="KW-0472">Membrane</keyword>
<evidence type="ECO:0000256" key="8">
    <source>
        <dbReference type="SAM" id="MobiDB-lite"/>
    </source>
</evidence>
<keyword evidence="11" id="KW-1185">Reference proteome</keyword>
<protein>
    <recommendedName>
        <fullName evidence="7">Palmitoyltransferase</fullName>
        <ecNumber evidence="7">2.3.1.225</ecNumber>
    </recommendedName>
</protein>
<evidence type="ECO:0000313" key="11">
    <source>
        <dbReference type="Proteomes" id="UP000265618"/>
    </source>
</evidence>
<dbReference type="PROSITE" id="PS51257">
    <property type="entry name" value="PROKAR_LIPOPROTEIN"/>
    <property type="match status" value="1"/>
</dbReference>
<dbReference type="AlphaFoldDB" id="A0A9K3D3L4"/>
<feature type="transmembrane region" description="Helical" evidence="7">
    <location>
        <begin position="209"/>
        <end position="230"/>
    </location>
</feature>
<keyword evidence="4 7" id="KW-1133">Transmembrane helix</keyword>
<comment type="catalytic activity">
    <reaction evidence="7">
        <text>L-cysteinyl-[protein] + hexadecanoyl-CoA = S-hexadecanoyl-L-cysteinyl-[protein] + CoA</text>
        <dbReference type="Rhea" id="RHEA:36683"/>
        <dbReference type="Rhea" id="RHEA-COMP:10131"/>
        <dbReference type="Rhea" id="RHEA-COMP:11032"/>
        <dbReference type="ChEBI" id="CHEBI:29950"/>
        <dbReference type="ChEBI" id="CHEBI:57287"/>
        <dbReference type="ChEBI" id="CHEBI:57379"/>
        <dbReference type="ChEBI" id="CHEBI:74151"/>
        <dbReference type="EC" id="2.3.1.225"/>
    </reaction>
</comment>
<dbReference type="GO" id="GO:0005794">
    <property type="term" value="C:Golgi apparatus"/>
    <property type="evidence" value="ECO:0007669"/>
    <property type="project" value="TreeGrafter"/>
</dbReference>
<comment type="subcellular location">
    <subcellularLocation>
        <location evidence="1">Membrane</location>
        <topology evidence="1">Multi-pass membrane protein</topology>
    </subcellularLocation>
</comment>
<dbReference type="GO" id="GO:0005783">
    <property type="term" value="C:endoplasmic reticulum"/>
    <property type="evidence" value="ECO:0007669"/>
    <property type="project" value="TreeGrafter"/>
</dbReference>
<dbReference type="GO" id="GO:0019706">
    <property type="term" value="F:protein-cysteine S-palmitoyltransferase activity"/>
    <property type="evidence" value="ECO:0007669"/>
    <property type="project" value="UniProtKB-EC"/>
</dbReference>
<evidence type="ECO:0000256" key="4">
    <source>
        <dbReference type="ARBA" id="ARBA00022989"/>
    </source>
</evidence>
<dbReference type="GO" id="GO:0006612">
    <property type="term" value="P:protein targeting to membrane"/>
    <property type="evidence" value="ECO:0007669"/>
    <property type="project" value="TreeGrafter"/>
</dbReference>
<comment type="similarity">
    <text evidence="7">Belongs to the DHHC palmitoyltransferase family.</text>
</comment>
<dbReference type="InterPro" id="IPR001594">
    <property type="entry name" value="Palmitoyltrfase_DHHC"/>
</dbReference>
<dbReference type="EC" id="2.3.1.225" evidence="7"/>
<dbReference type="PANTHER" id="PTHR22883:SF488">
    <property type="entry name" value="PALMITOYLTRANSFERASE"/>
    <property type="match status" value="1"/>
</dbReference>
<evidence type="ECO:0000256" key="7">
    <source>
        <dbReference type="RuleBase" id="RU079119"/>
    </source>
</evidence>
<feature type="transmembrane region" description="Helical" evidence="7">
    <location>
        <begin position="12"/>
        <end position="38"/>
    </location>
</feature>